<proteinExistence type="predicted"/>
<protein>
    <submittedName>
        <fullName evidence="1">Uncharacterized protein</fullName>
    </submittedName>
</protein>
<organism evidence="1">
    <name type="scientific">Nitrosopumilus spindle-shaped virus</name>
    <dbReference type="NCBI Taxonomy" id="2508184"/>
    <lineage>
        <taxon>Viruses</taxon>
        <taxon>Viruses incertae sedis</taxon>
        <taxon>Thaspiviridae</taxon>
        <taxon>Nitmarvirus</taxon>
        <taxon>Nitmarvirus maris</taxon>
        <taxon>Nitmarvirus NSV1</taxon>
    </lineage>
</organism>
<sequence>MQELFKKASDQYNDSFAGTRADILRSVGINSKSELVKYANMRFENLPERIQTLIDQNY</sequence>
<reference evidence="1" key="1">
    <citation type="submission" date="2019-02" db="EMBL/GenBank/DDBJ databases">
        <title>Spindle-shaped viruses infect a marine ammonia-oxidizing thaumarchaeon.</title>
        <authorList>
            <person name="Kim J.-G."/>
            <person name="Kim S.-J."/>
            <person name="Rhee S.-K."/>
        </authorList>
    </citation>
    <scope>NUCLEOTIDE SEQUENCE [LARGE SCALE GENOMIC DNA]</scope>
    <source>
        <strain evidence="1">NSV7</strain>
    </source>
</reference>
<name>A0A514K3A4_9VIRU</name>
<dbReference type="EMBL" id="MK570059">
    <property type="protein sequence ID" value="QDI74120.1"/>
    <property type="molecule type" value="Genomic_DNA"/>
</dbReference>
<evidence type="ECO:0000313" key="1">
    <source>
        <dbReference type="EMBL" id="QDI74120.1"/>
    </source>
</evidence>
<accession>A0A514K3A4</accession>